<dbReference type="Proteomes" id="UP000001568">
    <property type="component" value="Chromosome 6"/>
</dbReference>
<proteinExistence type="predicted"/>
<dbReference type="HOGENOM" id="CLU_1236798_0_0_1"/>
<dbReference type="AlphaFoldDB" id="A4RYW4"/>
<dbReference type="OrthoDB" id="10528444at2759"/>
<evidence type="ECO:0000313" key="2">
    <source>
        <dbReference type="Proteomes" id="UP000001568"/>
    </source>
</evidence>
<name>A4RYW4_OSTLU</name>
<evidence type="ECO:0000313" key="1">
    <source>
        <dbReference type="EMBL" id="ABO96525.1"/>
    </source>
</evidence>
<sequence>MADAANECAAKTVLPRRADEVIETLRAVARCGDDFSRAMVPGSGCALLDAMDGGKALMTARRNADVATAYFEALASALGVENERAMGLFRALATVNVFEHDDRPTVFGVMDVFQGLACSASAQSAVAVAAALEKSGALGDFIARAFVTMAAREDDADAIDVAMSRRFFAFVIFVLRARSERFQALAFAGVESAATPVVARLCLSRAGSEPNAAALYQEIKRRER</sequence>
<accession>A4RYW4</accession>
<protein>
    <submittedName>
        <fullName evidence="1">Uncharacterized protein</fullName>
    </submittedName>
</protein>
<dbReference type="KEGG" id="olu:OSTLU_32166"/>
<dbReference type="RefSeq" id="XP_001418232.1">
    <property type="nucleotide sequence ID" value="XM_001418195.1"/>
</dbReference>
<organism evidence="1 2">
    <name type="scientific">Ostreococcus lucimarinus (strain CCE9901)</name>
    <dbReference type="NCBI Taxonomy" id="436017"/>
    <lineage>
        <taxon>Eukaryota</taxon>
        <taxon>Viridiplantae</taxon>
        <taxon>Chlorophyta</taxon>
        <taxon>Mamiellophyceae</taxon>
        <taxon>Mamiellales</taxon>
        <taxon>Bathycoccaceae</taxon>
        <taxon>Ostreococcus</taxon>
    </lineage>
</organism>
<dbReference type="Gramene" id="ABO96525">
    <property type="protein sequence ID" value="ABO96525"/>
    <property type="gene ID" value="OSTLU_32166"/>
</dbReference>
<dbReference type="OMA" id="ENERAMG"/>
<dbReference type="GeneID" id="5002414"/>
<reference evidence="1 2" key="1">
    <citation type="journal article" date="2007" name="Proc. Natl. Acad. Sci. U.S.A.">
        <title>The tiny eukaryote Ostreococcus provides genomic insights into the paradox of plankton speciation.</title>
        <authorList>
            <person name="Palenik B."/>
            <person name="Grimwood J."/>
            <person name="Aerts A."/>
            <person name="Rouze P."/>
            <person name="Salamov A."/>
            <person name="Putnam N."/>
            <person name="Dupont C."/>
            <person name="Jorgensen R."/>
            <person name="Derelle E."/>
            <person name="Rombauts S."/>
            <person name="Zhou K."/>
            <person name="Otillar R."/>
            <person name="Merchant S.S."/>
            <person name="Podell S."/>
            <person name="Gaasterland T."/>
            <person name="Napoli C."/>
            <person name="Gendler K."/>
            <person name="Manuell A."/>
            <person name="Tai V."/>
            <person name="Vallon O."/>
            <person name="Piganeau G."/>
            <person name="Jancek S."/>
            <person name="Heijde M."/>
            <person name="Jabbari K."/>
            <person name="Bowler C."/>
            <person name="Lohr M."/>
            <person name="Robbens S."/>
            <person name="Werner G."/>
            <person name="Dubchak I."/>
            <person name="Pazour G.J."/>
            <person name="Ren Q."/>
            <person name="Paulsen I."/>
            <person name="Delwiche C."/>
            <person name="Schmutz J."/>
            <person name="Rokhsar D."/>
            <person name="Van de Peer Y."/>
            <person name="Moreau H."/>
            <person name="Grigoriev I.V."/>
        </authorList>
    </citation>
    <scope>NUCLEOTIDE SEQUENCE [LARGE SCALE GENOMIC DNA]</scope>
    <source>
        <strain evidence="1 2">CCE9901</strain>
    </source>
</reference>
<keyword evidence="2" id="KW-1185">Reference proteome</keyword>
<gene>
    <name evidence="1" type="ORF">OSTLU_32166</name>
</gene>
<dbReference type="EMBL" id="CP000586">
    <property type="protein sequence ID" value="ABO96525.1"/>
    <property type="molecule type" value="Genomic_DNA"/>
</dbReference>